<accession>A0A0S4IWQ9</accession>
<dbReference type="PANTHER" id="PTHR24067">
    <property type="entry name" value="UBIQUITIN-CONJUGATING ENZYME E2"/>
    <property type="match status" value="1"/>
</dbReference>
<sequence>MASILQKRLPKELRQLQESTEGFTVQLGNDDSITHWIVTLPPPPADSPYAQGVFRVDVVFPQEYPHAPPVFRFLTPIFSPSVDTEGRLCERILDGWQPSQTALAALQIISTIFIDYSLGVVNTEAAKLAAEDATAFKERARAHTKKYARGELLHILRTAVGCVNEGFAPSVFSFLRVRERLCVWNLIFSLQLF</sequence>
<dbReference type="InterPro" id="IPR016135">
    <property type="entry name" value="UBQ-conjugating_enzyme/RWD"/>
</dbReference>
<dbReference type="Proteomes" id="UP000051952">
    <property type="component" value="Unassembled WGS sequence"/>
</dbReference>
<dbReference type="PROSITE" id="PS50127">
    <property type="entry name" value="UBC_2"/>
    <property type="match status" value="1"/>
</dbReference>
<organism evidence="2 3">
    <name type="scientific">Bodo saltans</name>
    <name type="common">Flagellated protozoan</name>
    <dbReference type="NCBI Taxonomy" id="75058"/>
    <lineage>
        <taxon>Eukaryota</taxon>
        <taxon>Discoba</taxon>
        <taxon>Euglenozoa</taxon>
        <taxon>Kinetoplastea</taxon>
        <taxon>Metakinetoplastina</taxon>
        <taxon>Eubodonida</taxon>
        <taxon>Bodonidae</taxon>
        <taxon>Bodo</taxon>
    </lineage>
</organism>
<evidence type="ECO:0000313" key="2">
    <source>
        <dbReference type="EMBL" id="CUG06360.1"/>
    </source>
</evidence>
<dbReference type="InterPro" id="IPR000608">
    <property type="entry name" value="UBC"/>
</dbReference>
<dbReference type="AlphaFoldDB" id="A0A0S4IWQ9"/>
<dbReference type="OMA" id="VTPIYHL"/>
<dbReference type="CDD" id="cd23828">
    <property type="entry name" value="UBCc_TcUBE-like"/>
    <property type="match status" value="1"/>
</dbReference>
<feature type="domain" description="UBC core" evidence="1">
    <location>
        <begin position="4"/>
        <end position="149"/>
    </location>
</feature>
<gene>
    <name evidence="2" type="ORF">BSAL_72405</name>
</gene>
<evidence type="ECO:0000313" key="3">
    <source>
        <dbReference type="Proteomes" id="UP000051952"/>
    </source>
</evidence>
<keyword evidence="3" id="KW-1185">Reference proteome</keyword>
<dbReference type="InterPro" id="IPR050113">
    <property type="entry name" value="Ub_conjugating_enzyme"/>
</dbReference>
<dbReference type="OrthoDB" id="9978460at2759"/>
<reference evidence="3" key="1">
    <citation type="submission" date="2015-09" db="EMBL/GenBank/DDBJ databases">
        <authorList>
            <consortium name="Pathogen Informatics"/>
        </authorList>
    </citation>
    <scope>NUCLEOTIDE SEQUENCE [LARGE SCALE GENOMIC DNA]</scope>
    <source>
        <strain evidence="3">Lake Konstanz</strain>
    </source>
</reference>
<dbReference type="SUPFAM" id="SSF54495">
    <property type="entry name" value="UBC-like"/>
    <property type="match status" value="1"/>
</dbReference>
<dbReference type="SMART" id="SM00212">
    <property type="entry name" value="UBCc"/>
    <property type="match status" value="1"/>
</dbReference>
<name>A0A0S4IWQ9_BODSA</name>
<evidence type="ECO:0000259" key="1">
    <source>
        <dbReference type="PROSITE" id="PS50127"/>
    </source>
</evidence>
<dbReference type="VEuPathDB" id="TriTrypDB:BSAL_72405"/>
<dbReference type="EMBL" id="CYKH01000584">
    <property type="protein sequence ID" value="CUG06360.1"/>
    <property type="molecule type" value="Genomic_DNA"/>
</dbReference>
<dbReference type="Gene3D" id="3.10.110.10">
    <property type="entry name" value="Ubiquitin Conjugating Enzyme"/>
    <property type="match status" value="1"/>
</dbReference>
<protein>
    <recommendedName>
        <fullName evidence="1">UBC core domain-containing protein</fullName>
    </recommendedName>
</protein>
<proteinExistence type="predicted"/>
<dbReference type="Pfam" id="PF00179">
    <property type="entry name" value="UQ_con"/>
    <property type="match status" value="1"/>
</dbReference>